<evidence type="ECO:0000313" key="2">
    <source>
        <dbReference type="Proteomes" id="UP000006339"/>
    </source>
</evidence>
<protein>
    <submittedName>
        <fullName evidence="1">Uncharacterized protein</fullName>
    </submittedName>
</protein>
<keyword evidence="2" id="KW-1185">Reference proteome</keyword>
<accession>A0A828Y5B2</accession>
<comment type="caution">
    <text evidence="1">The sequence shown here is derived from an EMBL/GenBank/DDBJ whole genome shotgun (WGS) entry which is preliminary data.</text>
</comment>
<evidence type="ECO:0000313" key="1">
    <source>
        <dbReference type="EMBL" id="EKO49792.1"/>
    </source>
</evidence>
<dbReference type="Proteomes" id="UP000006339">
    <property type="component" value="Unassembled WGS sequence"/>
</dbReference>
<organism evidence="1 2">
    <name type="scientific">Leptospira kirschneri str. 200802841</name>
    <dbReference type="NCBI Taxonomy" id="1193047"/>
    <lineage>
        <taxon>Bacteria</taxon>
        <taxon>Pseudomonadati</taxon>
        <taxon>Spirochaetota</taxon>
        <taxon>Spirochaetia</taxon>
        <taxon>Leptospirales</taxon>
        <taxon>Leptospiraceae</taxon>
        <taxon>Leptospira</taxon>
    </lineage>
</organism>
<dbReference type="EMBL" id="AKWH02000077">
    <property type="protein sequence ID" value="EKO49792.1"/>
    <property type="molecule type" value="Genomic_DNA"/>
</dbReference>
<sequence length="58" mass="6965">MGTIYSQTNFVFRKFSVTNYEIITLNVTPIQLHRFFKFESNKAVGTTIFKFYGFNFYF</sequence>
<name>A0A828Y5B2_9LEPT</name>
<reference evidence="1" key="1">
    <citation type="submission" date="2012-10" db="EMBL/GenBank/DDBJ databases">
        <authorList>
            <person name="Harkins D.M."/>
            <person name="Durkin A.S."/>
            <person name="Brinkac L.M."/>
            <person name="Selengut J.D."/>
            <person name="Sanka R."/>
            <person name="DePew J."/>
            <person name="Purushe J."/>
            <person name="Picardeau M."/>
            <person name="Werts C."/>
            <person name="Goarant C."/>
            <person name="Vinetz J.M."/>
            <person name="Sutton G.G."/>
            <person name="Nelson W.C."/>
            <person name="Fouts D.E."/>
        </authorList>
    </citation>
    <scope>NUCLEOTIDE SEQUENCE [LARGE SCALE GENOMIC DNA]</scope>
    <source>
        <strain evidence="1">200802841</strain>
    </source>
</reference>
<proteinExistence type="predicted"/>
<gene>
    <name evidence="1" type="ORF">LEP1GSC131_0300</name>
</gene>
<dbReference type="AlphaFoldDB" id="A0A828Y5B2"/>